<feature type="transmembrane region" description="Helical" evidence="6">
    <location>
        <begin position="88"/>
        <end position="108"/>
    </location>
</feature>
<feature type="transmembrane region" description="Helical" evidence="6">
    <location>
        <begin position="273"/>
        <end position="294"/>
    </location>
</feature>
<evidence type="ECO:0000256" key="6">
    <source>
        <dbReference type="SAM" id="Phobius"/>
    </source>
</evidence>
<evidence type="ECO:0000256" key="5">
    <source>
        <dbReference type="SAM" id="MobiDB-lite"/>
    </source>
</evidence>
<feature type="transmembrane region" description="Helical" evidence="6">
    <location>
        <begin position="336"/>
        <end position="357"/>
    </location>
</feature>
<gene>
    <name evidence="8" type="ORF">RI543_002586</name>
</gene>
<feature type="transmembrane region" description="Helical" evidence="6">
    <location>
        <begin position="230"/>
        <end position="253"/>
    </location>
</feature>
<feature type="transmembrane region" description="Helical" evidence="6">
    <location>
        <begin position="198"/>
        <end position="218"/>
    </location>
</feature>
<feature type="transmembrane region" description="Helical" evidence="6">
    <location>
        <begin position="403"/>
        <end position="429"/>
    </location>
</feature>
<dbReference type="InterPro" id="IPR004841">
    <property type="entry name" value="AA-permease/SLC12A_dom"/>
</dbReference>
<dbReference type="PANTHER" id="PTHR43341">
    <property type="entry name" value="AMINO ACID PERMEASE"/>
    <property type="match status" value="1"/>
</dbReference>
<dbReference type="Pfam" id="PF00324">
    <property type="entry name" value="AA_permease"/>
    <property type="match status" value="2"/>
</dbReference>
<feature type="transmembrane region" description="Helical" evidence="6">
    <location>
        <begin position="114"/>
        <end position="142"/>
    </location>
</feature>
<dbReference type="GO" id="GO:0016020">
    <property type="term" value="C:membrane"/>
    <property type="evidence" value="ECO:0007669"/>
    <property type="project" value="UniProtKB-SubCell"/>
</dbReference>
<keyword evidence="3 6" id="KW-1133">Transmembrane helix</keyword>
<evidence type="ECO:0000259" key="7">
    <source>
        <dbReference type="Pfam" id="PF00324"/>
    </source>
</evidence>
<dbReference type="InterPro" id="IPR050524">
    <property type="entry name" value="APC_YAT"/>
</dbReference>
<protein>
    <recommendedName>
        <fullName evidence="7">Amino acid permease/ SLC12A domain-containing protein</fullName>
    </recommendedName>
</protein>
<proteinExistence type="predicted"/>
<feature type="transmembrane region" description="Helical" evidence="6">
    <location>
        <begin position="378"/>
        <end position="397"/>
    </location>
</feature>
<keyword evidence="9" id="KW-1185">Reference proteome</keyword>
<dbReference type="EMBL" id="JAWIZZ010000045">
    <property type="protein sequence ID" value="KAK5780046.1"/>
    <property type="molecule type" value="Genomic_DNA"/>
</dbReference>
<feature type="transmembrane region" description="Helical" evidence="6">
    <location>
        <begin position="499"/>
        <end position="516"/>
    </location>
</feature>
<dbReference type="GO" id="GO:0015171">
    <property type="term" value="F:amino acid transmembrane transporter activity"/>
    <property type="evidence" value="ECO:0007669"/>
    <property type="project" value="TreeGrafter"/>
</dbReference>
<name>A0AAN7ZXW8_9SACH</name>
<evidence type="ECO:0000313" key="8">
    <source>
        <dbReference type="EMBL" id="KAK5780046.1"/>
    </source>
</evidence>
<dbReference type="PIRSF" id="PIRSF006060">
    <property type="entry name" value="AA_transporter"/>
    <property type="match status" value="1"/>
</dbReference>
<evidence type="ECO:0000256" key="2">
    <source>
        <dbReference type="ARBA" id="ARBA00022692"/>
    </source>
</evidence>
<keyword evidence="2 6" id="KW-0812">Transmembrane</keyword>
<evidence type="ECO:0000256" key="1">
    <source>
        <dbReference type="ARBA" id="ARBA00004141"/>
    </source>
</evidence>
<reference evidence="9" key="1">
    <citation type="submission" date="2023-07" db="EMBL/GenBank/DDBJ databases">
        <title>A draft genome of Kazachstania heterogenica Y-27499.</title>
        <authorList>
            <person name="Donic C."/>
            <person name="Kralova J.S."/>
            <person name="Fidel L."/>
            <person name="Ben-Dor S."/>
            <person name="Jung S."/>
        </authorList>
    </citation>
    <scope>NUCLEOTIDE SEQUENCE [LARGE SCALE GENOMIC DNA]</scope>
    <source>
        <strain evidence="9">Y27499</strain>
    </source>
</reference>
<sequence>MLKDIKSEISIRLNKNKDELIIENEEKEEEEEEEEDPRQPNKKIHKKSIKSILLPNSFIKSFKKRNSNNDLEKNSDELEHIIKQRHTVMISLGTGIGTGLLVGTGKVLSQSGPLGLMIGYIVSSIMVYLIIQSAGELGVVYCRMVGNFTRYPSLLVDPAFGFAISIIYTFQWITVLPLQLVTAAMVVEWWEVSINLDWFVLIIFLCVILINLGGAKGYVEAEFIFNICKILMICGFIILGIIIIAGGVGTSGYLGNKYWKDPGLFANGFKGVSVVFCYAAFSYGGVETVILTAAEQKNPEISIPRATKVIIIRILLIYLLTLVIICFLVPYNDPKLMGSVSSSMANSSLYAAPRLLLSLSQEGILPKTLQYIDQRGRPLICFTIVIIFGCLGFVATSDKREEVFIWLLSVSGLSQIFIWMSMCASHIRFRYILHEQKRLFMVSEQQILEYDRYKSKTDVWGSIIALLISILILGCQFWVALFPIDGENGVDLKNFCQNYLAGPIVIVTYIGYKIYLRQWQLFIPIEDVVLPDIKA</sequence>
<evidence type="ECO:0000256" key="3">
    <source>
        <dbReference type="ARBA" id="ARBA00022989"/>
    </source>
</evidence>
<feature type="compositionally biased region" description="Acidic residues" evidence="5">
    <location>
        <begin position="21"/>
        <end position="36"/>
    </location>
</feature>
<dbReference type="PANTHER" id="PTHR43341:SF24">
    <property type="entry name" value="VALINE_TYROSINE_TRYPTOPHAN AMINO-ACID PERMEASE 1"/>
    <property type="match status" value="1"/>
</dbReference>
<comment type="caution">
    <text evidence="8">The sequence shown here is derived from an EMBL/GenBank/DDBJ whole genome shotgun (WGS) entry which is preliminary data.</text>
</comment>
<feature type="transmembrane region" description="Helical" evidence="6">
    <location>
        <begin position="306"/>
        <end position="330"/>
    </location>
</feature>
<evidence type="ECO:0000256" key="4">
    <source>
        <dbReference type="ARBA" id="ARBA00023136"/>
    </source>
</evidence>
<feature type="domain" description="Amino acid permease/ SLC12A" evidence="7">
    <location>
        <begin position="343"/>
        <end position="522"/>
    </location>
</feature>
<feature type="transmembrane region" description="Helical" evidence="6">
    <location>
        <begin position="154"/>
        <end position="178"/>
    </location>
</feature>
<dbReference type="Proteomes" id="UP001306508">
    <property type="component" value="Unassembled WGS sequence"/>
</dbReference>
<feature type="transmembrane region" description="Helical" evidence="6">
    <location>
        <begin position="459"/>
        <end position="479"/>
    </location>
</feature>
<keyword evidence="4 6" id="KW-0472">Membrane</keyword>
<dbReference type="AlphaFoldDB" id="A0AAN7ZXW8"/>
<feature type="region of interest" description="Disordered" evidence="5">
    <location>
        <begin position="20"/>
        <end position="45"/>
    </location>
</feature>
<evidence type="ECO:0000313" key="9">
    <source>
        <dbReference type="Proteomes" id="UP001306508"/>
    </source>
</evidence>
<organism evidence="8 9">
    <name type="scientific">Arxiozyma heterogenica</name>
    <dbReference type="NCBI Taxonomy" id="278026"/>
    <lineage>
        <taxon>Eukaryota</taxon>
        <taxon>Fungi</taxon>
        <taxon>Dikarya</taxon>
        <taxon>Ascomycota</taxon>
        <taxon>Saccharomycotina</taxon>
        <taxon>Saccharomycetes</taxon>
        <taxon>Saccharomycetales</taxon>
        <taxon>Saccharomycetaceae</taxon>
        <taxon>Arxiozyma</taxon>
    </lineage>
</organism>
<feature type="domain" description="Amino acid permease/ SLC12A" evidence="7">
    <location>
        <begin position="86"/>
        <end position="341"/>
    </location>
</feature>
<comment type="subcellular location">
    <subcellularLocation>
        <location evidence="1">Membrane</location>
        <topology evidence="1">Multi-pass membrane protein</topology>
    </subcellularLocation>
</comment>
<dbReference type="Gene3D" id="1.20.1740.10">
    <property type="entry name" value="Amino acid/polyamine transporter I"/>
    <property type="match status" value="1"/>
</dbReference>
<accession>A0AAN7ZXW8</accession>